<gene>
    <name evidence="2" type="ORF">GGX14DRAFT_153684</name>
</gene>
<comment type="caution">
    <text evidence="2">The sequence shown here is derived from an EMBL/GenBank/DDBJ whole genome shotgun (WGS) entry which is preliminary data.</text>
</comment>
<dbReference type="Proteomes" id="UP001219525">
    <property type="component" value="Unassembled WGS sequence"/>
</dbReference>
<feature type="compositionally biased region" description="Basic and acidic residues" evidence="1">
    <location>
        <begin position="36"/>
        <end position="48"/>
    </location>
</feature>
<name>A0AAD6V7C4_9AGAR</name>
<evidence type="ECO:0000313" key="3">
    <source>
        <dbReference type="Proteomes" id="UP001219525"/>
    </source>
</evidence>
<reference evidence="2" key="1">
    <citation type="submission" date="2023-03" db="EMBL/GenBank/DDBJ databases">
        <title>Massive genome expansion in bonnet fungi (Mycena s.s.) driven by repeated elements and novel gene families across ecological guilds.</title>
        <authorList>
            <consortium name="Lawrence Berkeley National Laboratory"/>
            <person name="Harder C.B."/>
            <person name="Miyauchi S."/>
            <person name="Viragh M."/>
            <person name="Kuo A."/>
            <person name="Thoen E."/>
            <person name="Andreopoulos B."/>
            <person name="Lu D."/>
            <person name="Skrede I."/>
            <person name="Drula E."/>
            <person name="Henrissat B."/>
            <person name="Morin E."/>
            <person name="Kohler A."/>
            <person name="Barry K."/>
            <person name="LaButti K."/>
            <person name="Morin E."/>
            <person name="Salamov A."/>
            <person name="Lipzen A."/>
            <person name="Mereny Z."/>
            <person name="Hegedus B."/>
            <person name="Baldrian P."/>
            <person name="Stursova M."/>
            <person name="Weitz H."/>
            <person name="Taylor A."/>
            <person name="Grigoriev I.V."/>
            <person name="Nagy L.G."/>
            <person name="Martin F."/>
            <person name="Kauserud H."/>
        </authorList>
    </citation>
    <scope>NUCLEOTIDE SEQUENCE</scope>
    <source>
        <strain evidence="2">9144</strain>
    </source>
</reference>
<sequence length="155" mass="17331">MLSHRSRPIPCRRRLLGDASAQLDIRPRRISVLADRAADDDSRGEQPRAVRLHGRPRRCESERADGPPTYAHAPGPRGARHSRSRSRQHRGDGTCRAHAQHGRVLDEPPRLRPLYARARGRRARTRGACEQPVRSGDGTQLPRLLVEGARAGCRV</sequence>
<feature type="compositionally biased region" description="Basic residues" evidence="1">
    <location>
        <begin position="78"/>
        <end position="88"/>
    </location>
</feature>
<proteinExistence type="predicted"/>
<feature type="region of interest" description="Disordered" evidence="1">
    <location>
        <begin position="35"/>
        <end position="107"/>
    </location>
</feature>
<dbReference type="EMBL" id="JARJCW010000053">
    <property type="protein sequence ID" value="KAJ7202891.1"/>
    <property type="molecule type" value="Genomic_DNA"/>
</dbReference>
<accession>A0AAD6V7C4</accession>
<evidence type="ECO:0000313" key="2">
    <source>
        <dbReference type="EMBL" id="KAJ7202891.1"/>
    </source>
</evidence>
<dbReference type="AlphaFoldDB" id="A0AAD6V7C4"/>
<organism evidence="2 3">
    <name type="scientific">Mycena pura</name>
    <dbReference type="NCBI Taxonomy" id="153505"/>
    <lineage>
        <taxon>Eukaryota</taxon>
        <taxon>Fungi</taxon>
        <taxon>Dikarya</taxon>
        <taxon>Basidiomycota</taxon>
        <taxon>Agaricomycotina</taxon>
        <taxon>Agaricomycetes</taxon>
        <taxon>Agaricomycetidae</taxon>
        <taxon>Agaricales</taxon>
        <taxon>Marasmiineae</taxon>
        <taxon>Mycenaceae</taxon>
        <taxon>Mycena</taxon>
    </lineage>
</organism>
<protein>
    <submittedName>
        <fullName evidence="2">Uncharacterized protein</fullName>
    </submittedName>
</protein>
<evidence type="ECO:0000256" key="1">
    <source>
        <dbReference type="SAM" id="MobiDB-lite"/>
    </source>
</evidence>
<keyword evidence="3" id="KW-1185">Reference proteome</keyword>